<dbReference type="OrthoDB" id="9793424at2"/>
<dbReference type="InterPro" id="IPR027471">
    <property type="entry name" value="YbeD-like_sf"/>
</dbReference>
<sequence length="89" mass="10317">MSEEQESLIDFPCDFMIKAMGKTDSDFHQNVVEIGHRHDPKFDVTRIVARESKNGTYTSLSVTVYAESKPHLDKIYQDLFDNEHVLWAL</sequence>
<comment type="caution">
    <text evidence="3">The sequence shown here is derived from an EMBL/GenBank/DDBJ whole genome shotgun (WGS) entry which is preliminary data.</text>
</comment>
<name>A0A317C9I4_9GAMM</name>
<dbReference type="PANTHER" id="PTHR38036:SF1">
    <property type="entry name" value="UPF0250 PROTEIN YBED"/>
    <property type="match status" value="1"/>
</dbReference>
<dbReference type="GO" id="GO:0005829">
    <property type="term" value="C:cytosol"/>
    <property type="evidence" value="ECO:0007669"/>
    <property type="project" value="TreeGrafter"/>
</dbReference>
<dbReference type="RefSeq" id="WP_109839112.1">
    <property type="nucleotide sequence ID" value="NZ_QGKM01000069.1"/>
</dbReference>
<evidence type="ECO:0000313" key="3">
    <source>
        <dbReference type="EMBL" id="PWQ93040.1"/>
    </source>
</evidence>
<dbReference type="InterPro" id="IPR007454">
    <property type="entry name" value="UPF0250_YbeD-like"/>
</dbReference>
<evidence type="ECO:0000256" key="2">
    <source>
        <dbReference type="HAMAP-Rule" id="MF_00659"/>
    </source>
</evidence>
<dbReference type="PANTHER" id="PTHR38036">
    <property type="entry name" value="UPF0250 PROTEIN YBED"/>
    <property type="match status" value="1"/>
</dbReference>
<accession>A0A317C9I4</accession>
<dbReference type="Proteomes" id="UP000245539">
    <property type="component" value="Unassembled WGS sequence"/>
</dbReference>
<evidence type="ECO:0000256" key="1">
    <source>
        <dbReference type="ARBA" id="ARBA00008460"/>
    </source>
</evidence>
<evidence type="ECO:0000313" key="4">
    <source>
        <dbReference type="Proteomes" id="UP000245539"/>
    </source>
</evidence>
<organism evidence="3 4">
    <name type="scientific">Leucothrix pacifica</name>
    <dbReference type="NCBI Taxonomy" id="1247513"/>
    <lineage>
        <taxon>Bacteria</taxon>
        <taxon>Pseudomonadati</taxon>
        <taxon>Pseudomonadota</taxon>
        <taxon>Gammaproteobacteria</taxon>
        <taxon>Thiotrichales</taxon>
        <taxon>Thiotrichaceae</taxon>
        <taxon>Leucothrix</taxon>
    </lineage>
</organism>
<dbReference type="SUPFAM" id="SSF117991">
    <property type="entry name" value="YbeD/HP0495-like"/>
    <property type="match status" value="1"/>
</dbReference>
<dbReference type="Pfam" id="PF04359">
    <property type="entry name" value="DUF493"/>
    <property type="match status" value="1"/>
</dbReference>
<protein>
    <recommendedName>
        <fullName evidence="2">UPF0250 protein DKW60_18310</fullName>
    </recommendedName>
</protein>
<dbReference type="AlphaFoldDB" id="A0A317C9I4"/>
<reference evidence="3 4" key="1">
    <citation type="submission" date="2018-05" db="EMBL/GenBank/DDBJ databases">
        <title>Leucothrix arctica sp. nov., isolated from Arctic seawater.</title>
        <authorList>
            <person name="Choi A."/>
            <person name="Baek K."/>
        </authorList>
    </citation>
    <scope>NUCLEOTIDE SEQUENCE [LARGE SCALE GENOMIC DNA]</scope>
    <source>
        <strain evidence="3 4">JCM 18388</strain>
    </source>
</reference>
<proteinExistence type="inferred from homology"/>
<dbReference type="Gene3D" id="3.30.70.260">
    <property type="match status" value="1"/>
</dbReference>
<keyword evidence="4" id="KW-1185">Reference proteome</keyword>
<gene>
    <name evidence="3" type="ORF">DKW60_18310</name>
</gene>
<dbReference type="HAMAP" id="MF_00659">
    <property type="entry name" value="UPF0250"/>
    <property type="match status" value="1"/>
</dbReference>
<comment type="similarity">
    <text evidence="1 2">Belongs to the UPF0250 family.</text>
</comment>
<dbReference type="EMBL" id="QGKM01000069">
    <property type="protein sequence ID" value="PWQ93040.1"/>
    <property type="molecule type" value="Genomic_DNA"/>
</dbReference>